<reference evidence="1 2" key="1">
    <citation type="submission" date="2018-06" db="EMBL/GenBank/DDBJ databases">
        <title>Comparative genomics reveals the genomic features of Rhizophagus irregularis, R. cerebriforme, R. diaphanum and Gigaspora rosea, and their symbiotic lifestyle signature.</title>
        <authorList>
            <person name="Morin E."/>
            <person name="San Clemente H."/>
            <person name="Chen E.C.H."/>
            <person name="De La Providencia I."/>
            <person name="Hainaut M."/>
            <person name="Kuo A."/>
            <person name="Kohler A."/>
            <person name="Murat C."/>
            <person name="Tang N."/>
            <person name="Roy S."/>
            <person name="Loubradou J."/>
            <person name="Henrissat B."/>
            <person name="Grigoriev I.V."/>
            <person name="Corradi N."/>
            <person name="Roux C."/>
            <person name="Martin F.M."/>
        </authorList>
    </citation>
    <scope>NUCLEOTIDE SEQUENCE [LARGE SCALE GENOMIC DNA]</scope>
    <source>
        <strain evidence="1 2">DAOM 227022</strain>
    </source>
</reference>
<dbReference type="OrthoDB" id="2430921at2759"/>
<name>A0A397TMZ7_9GLOM</name>
<protein>
    <submittedName>
        <fullName evidence="1">Uncharacterized protein</fullName>
    </submittedName>
</protein>
<dbReference type="Proteomes" id="UP000265703">
    <property type="component" value="Unassembled WGS sequence"/>
</dbReference>
<sequence>MNSPHVTLKLINTTITAEIGKIKHEISVDLTTKVANELSSRASEINDKSTAGIGKIKNENLVPSQLSKDPILINKVCPMDLRGSSTNSSSSSPGSSGSSQRFANIISVIREQFSDIFDRIKSANDYSLDQMCAVISVDTLRLGMGVIGKDTIKAFYRGDNIKSENLEKIDAWIDHRHLHHY</sequence>
<comment type="caution">
    <text evidence="1">The sequence shown here is derived from an EMBL/GenBank/DDBJ whole genome shotgun (WGS) entry which is preliminary data.</text>
</comment>
<evidence type="ECO:0000313" key="2">
    <source>
        <dbReference type="Proteomes" id="UP000265703"/>
    </source>
</evidence>
<proteinExistence type="predicted"/>
<accession>A0A397TMZ7</accession>
<organism evidence="1 2">
    <name type="scientific">Glomus cerebriforme</name>
    <dbReference type="NCBI Taxonomy" id="658196"/>
    <lineage>
        <taxon>Eukaryota</taxon>
        <taxon>Fungi</taxon>
        <taxon>Fungi incertae sedis</taxon>
        <taxon>Mucoromycota</taxon>
        <taxon>Glomeromycotina</taxon>
        <taxon>Glomeromycetes</taxon>
        <taxon>Glomerales</taxon>
        <taxon>Glomeraceae</taxon>
        <taxon>Glomus</taxon>
    </lineage>
</organism>
<dbReference type="AlphaFoldDB" id="A0A397TMZ7"/>
<keyword evidence="2" id="KW-1185">Reference proteome</keyword>
<evidence type="ECO:0000313" key="1">
    <source>
        <dbReference type="EMBL" id="RIA97855.1"/>
    </source>
</evidence>
<dbReference type="EMBL" id="QKYT01000024">
    <property type="protein sequence ID" value="RIA97855.1"/>
    <property type="molecule type" value="Genomic_DNA"/>
</dbReference>
<gene>
    <name evidence="1" type="ORF">C1645_813572</name>
</gene>